<feature type="domain" description="RACo linker region" evidence="2">
    <location>
        <begin position="20"/>
        <end position="101"/>
    </location>
</feature>
<dbReference type="RefSeq" id="WP_084076303.1">
    <property type="nucleotide sequence ID" value="NZ_FQVB01000013.1"/>
</dbReference>
<dbReference type="InterPro" id="IPR043129">
    <property type="entry name" value="ATPase_NBD"/>
</dbReference>
<reference evidence="5" key="1">
    <citation type="submission" date="2016-11" db="EMBL/GenBank/DDBJ databases">
        <authorList>
            <person name="Varghese N."/>
            <person name="Submissions S."/>
        </authorList>
    </citation>
    <scope>NUCLEOTIDE SEQUENCE [LARGE SCALE GENOMIC DNA]</scope>
    <source>
        <strain evidence="5">DSM 9756</strain>
    </source>
</reference>
<dbReference type="EMBL" id="FQVB01000013">
    <property type="protein sequence ID" value="SHF23378.1"/>
    <property type="molecule type" value="Genomic_DNA"/>
</dbReference>
<feature type="domain" description="RACo C-terminal" evidence="1">
    <location>
        <begin position="269"/>
        <end position="528"/>
    </location>
</feature>
<dbReference type="STRING" id="1121391.SAMN02745206_01583"/>
<evidence type="ECO:0000313" key="4">
    <source>
        <dbReference type="EMBL" id="SHF23378.1"/>
    </source>
</evidence>
<name>A0A1M4ZZE6_9BACT</name>
<evidence type="ECO:0000313" key="5">
    <source>
        <dbReference type="Proteomes" id="UP000184076"/>
    </source>
</evidence>
<dbReference type="PANTHER" id="PTHR42895">
    <property type="entry name" value="IRON-SULFUR CLUSTER-BINDING PROTEIN-RELATED"/>
    <property type="match status" value="1"/>
</dbReference>
<dbReference type="InterPro" id="IPR042259">
    <property type="entry name" value="Raco-like_middle_sf"/>
</dbReference>
<evidence type="ECO:0000259" key="1">
    <source>
        <dbReference type="Pfam" id="PF14574"/>
    </source>
</evidence>
<sequence length="538" mass="58848">MKKDAHPEPDDRDLFPDWLQTDPLVVRRTLSVPPPSLEDNTADVDRLVRTLHRSGFSPVRVDPSDLDGISSRLRQGDFTVSVVLGYREDHWALLEVDAGASSEPVLGLAVDLGTTRLAFYLVDLEKGIVVDRRSEPNPQIPYGEDILTRIVFASAPRNRKMLQDLLLNTFRDVTARMSADNGLDPNRIFALAVAGNTTMSHFLLGLNPTNICKEPYIPVANRFPFLRGRDLGLTMHPGGLVFVFPNVGSYFGGDLIAGILASGMHRRDELSLLVDVGTNAEVVLGNKDWLIACAGAAGPALEGGVVERGMMAGPGAIDHVRIDPNTLELRYHVIGEEKPKGLCGSGLIDLVAEMFMAGILTIRGTLNRNLECPRMVETDNGPGFVVAWGPETADGRDLVVSEIDIGILLKSKAAMYTILNIIARKVGVSLQDIHKFYVAGTFGNHIDPVMAIRIGMLPDLPLETYQGLGNTAGRGAAMVLMDRSLLQDMERVRNRITYVELNVNVELMHEFRGATFLPHTDPSLFPSVPIPKRAREAV</sequence>
<proteinExistence type="predicted"/>
<dbReference type="Pfam" id="PF17650">
    <property type="entry name" value="RACo_linker"/>
    <property type="match status" value="1"/>
</dbReference>
<dbReference type="Gene3D" id="3.10.20.880">
    <property type="match status" value="1"/>
</dbReference>
<dbReference type="Gene3D" id="3.30.420.480">
    <property type="entry name" value="Domain of unknown function (DUF4445)"/>
    <property type="match status" value="1"/>
</dbReference>
<gene>
    <name evidence="4" type="ORF">SAMN02745206_01583</name>
</gene>
<feature type="domain" description="RACo-like middle region" evidence="3">
    <location>
        <begin position="106"/>
        <end position="266"/>
    </location>
</feature>
<dbReference type="SUPFAM" id="SSF53067">
    <property type="entry name" value="Actin-like ATPase domain"/>
    <property type="match status" value="1"/>
</dbReference>
<dbReference type="OrthoDB" id="9810588at2"/>
<dbReference type="Pfam" id="PF17651">
    <property type="entry name" value="Raco_middle"/>
    <property type="match status" value="1"/>
</dbReference>
<dbReference type="Pfam" id="PF14574">
    <property type="entry name" value="RACo_C_ter"/>
    <property type="match status" value="1"/>
</dbReference>
<protein>
    <submittedName>
        <fullName evidence="4">Uncharacterized 2Fe-2 and 4Fe-4S clusters-containing protein, contains DUF4445 domain</fullName>
    </submittedName>
</protein>
<dbReference type="InterPro" id="IPR040506">
    <property type="entry name" value="RACo_linker"/>
</dbReference>
<keyword evidence="5" id="KW-1185">Reference proteome</keyword>
<dbReference type="InterPro" id="IPR052911">
    <property type="entry name" value="Corrinoid_activation_enz"/>
</dbReference>
<evidence type="ECO:0000259" key="2">
    <source>
        <dbReference type="Pfam" id="PF17650"/>
    </source>
</evidence>
<accession>A0A1M4ZZE6</accession>
<dbReference type="AlphaFoldDB" id="A0A1M4ZZE6"/>
<evidence type="ECO:0000259" key="3">
    <source>
        <dbReference type="Pfam" id="PF17651"/>
    </source>
</evidence>
<dbReference type="PANTHER" id="PTHR42895:SF1">
    <property type="entry name" value="IRON-SULFUR CLUSTER PROTEIN"/>
    <property type="match status" value="1"/>
</dbReference>
<dbReference type="Proteomes" id="UP000184076">
    <property type="component" value="Unassembled WGS sequence"/>
</dbReference>
<dbReference type="InterPro" id="IPR027980">
    <property type="entry name" value="RACo_C"/>
</dbReference>
<organism evidence="4 5">
    <name type="scientific">Desulfacinum infernum DSM 9756</name>
    <dbReference type="NCBI Taxonomy" id="1121391"/>
    <lineage>
        <taxon>Bacteria</taxon>
        <taxon>Pseudomonadati</taxon>
        <taxon>Thermodesulfobacteriota</taxon>
        <taxon>Syntrophobacteria</taxon>
        <taxon>Syntrophobacterales</taxon>
        <taxon>Syntrophobacteraceae</taxon>
        <taxon>Desulfacinum</taxon>
    </lineage>
</organism>
<dbReference type="InterPro" id="IPR041414">
    <property type="entry name" value="Raco-like_middle"/>
</dbReference>